<dbReference type="PANTHER" id="PTHR43537">
    <property type="entry name" value="TRANSCRIPTIONAL REGULATOR, GNTR FAMILY"/>
    <property type="match status" value="1"/>
</dbReference>
<dbReference type="PROSITE" id="PS50949">
    <property type="entry name" value="HTH_GNTR"/>
    <property type="match status" value="1"/>
</dbReference>
<dbReference type="CDD" id="cd07377">
    <property type="entry name" value="WHTH_GntR"/>
    <property type="match status" value="1"/>
</dbReference>
<dbReference type="Gene3D" id="1.20.120.530">
    <property type="entry name" value="GntR ligand-binding domain-like"/>
    <property type="match status" value="1"/>
</dbReference>
<evidence type="ECO:0000313" key="5">
    <source>
        <dbReference type="EMBL" id="MBY6142199.1"/>
    </source>
</evidence>
<dbReference type="InterPro" id="IPR011711">
    <property type="entry name" value="GntR_C"/>
</dbReference>
<accession>A0ABS7NLX9</accession>
<keyword evidence="3" id="KW-0804">Transcription</keyword>
<keyword evidence="6" id="KW-1185">Reference proteome</keyword>
<dbReference type="SMART" id="SM00345">
    <property type="entry name" value="HTH_GNTR"/>
    <property type="match status" value="1"/>
</dbReference>
<dbReference type="SUPFAM" id="SSF48008">
    <property type="entry name" value="GntR ligand-binding domain-like"/>
    <property type="match status" value="1"/>
</dbReference>
<dbReference type="EMBL" id="JAHVJA010000021">
    <property type="protein sequence ID" value="MBY6142199.1"/>
    <property type="molecule type" value="Genomic_DNA"/>
</dbReference>
<dbReference type="RefSeq" id="WP_222510117.1">
    <property type="nucleotide sequence ID" value="NZ_JAHVJA010000021.1"/>
</dbReference>
<gene>
    <name evidence="5" type="ORF">KUV26_22450</name>
</gene>
<keyword evidence="1" id="KW-0805">Transcription regulation</keyword>
<evidence type="ECO:0000313" key="6">
    <source>
        <dbReference type="Proteomes" id="UP000766629"/>
    </source>
</evidence>
<dbReference type="InterPro" id="IPR000524">
    <property type="entry name" value="Tscrpt_reg_HTH_GntR"/>
</dbReference>
<name>A0ABS7NLX9_9RHOB</name>
<evidence type="ECO:0000259" key="4">
    <source>
        <dbReference type="PROSITE" id="PS50949"/>
    </source>
</evidence>
<evidence type="ECO:0000256" key="3">
    <source>
        <dbReference type="ARBA" id="ARBA00023163"/>
    </source>
</evidence>
<reference evidence="5 6" key="1">
    <citation type="submission" date="2021-06" db="EMBL/GenBank/DDBJ databases">
        <title>50 bacteria genomes isolated from Dapeng, Shenzhen, China.</title>
        <authorList>
            <person name="Zheng W."/>
            <person name="Yu S."/>
            <person name="Huang Y."/>
        </authorList>
    </citation>
    <scope>NUCLEOTIDE SEQUENCE [LARGE SCALE GENOMIC DNA]</scope>
    <source>
        <strain evidence="5 6">DP1N14-2</strain>
    </source>
</reference>
<dbReference type="Proteomes" id="UP000766629">
    <property type="component" value="Unassembled WGS sequence"/>
</dbReference>
<dbReference type="Pfam" id="PF00392">
    <property type="entry name" value="GntR"/>
    <property type="match status" value="1"/>
</dbReference>
<evidence type="ECO:0000256" key="1">
    <source>
        <dbReference type="ARBA" id="ARBA00023015"/>
    </source>
</evidence>
<dbReference type="PANTHER" id="PTHR43537:SF50">
    <property type="entry name" value="TRANSCRIPTIONAL REGULATORY PROTEIN"/>
    <property type="match status" value="1"/>
</dbReference>
<dbReference type="Gene3D" id="1.10.10.10">
    <property type="entry name" value="Winged helix-like DNA-binding domain superfamily/Winged helix DNA-binding domain"/>
    <property type="match status" value="1"/>
</dbReference>
<dbReference type="InterPro" id="IPR036390">
    <property type="entry name" value="WH_DNA-bd_sf"/>
</dbReference>
<protein>
    <submittedName>
        <fullName evidence="5">GntR family transcriptional regulator</fullName>
    </submittedName>
</protein>
<dbReference type="SUPFAM" id="SSF46785">
    <property type="entry name" value="Winged helix' DNA-binding domain"/>
    <property type="match status" value="1"/>
</dbReference>
<evidence type="ECO:0000256" key="2">
    <source>
        <dbReference type="ARBA" id="ARBA00023125"/>
    </source>
</evidence>
<dbReference type="InterPro" id="IPR008920">
    <property type="entry name" value="TF_FadR/GntR_C"/>
</dbReference>
<keyword evidence="2" id="KW-0238">DNA-binding</keyword>
<feature type="domain" description="HTH gntR-type" evidence="4">
    <location>
        <begin position="24"/>
        <end position="91"/>
    </location>
</feature>
<dbReference type="Pfam" id="PF07729">
    <property type="entry name" value="FCD"/>
    <property type="match status" value="1"/>
</dbReference>
<comment type="caution">
    <text evidence="5">The sequence shown here is derived from an EMBL/GenBank/DDBJ whole genome shotgun (WGS) entry which is preliminary data.</text>
</comment>
<proteinExistence type="predicted"/>
<dbReference type="SMART" id="SM00895">
    <property type="entry name" value="FCD"/>
    <property type="match status" value="1"/>
</dbReference>
<sequence>MDTKPTPKKRRGYNAQGKLTISRLSLHEQVVNQLRQMIVSGILPTGEKIRFNELAEELQVSLTPLREALKVLAGEQLVELMPNRGARVAPITVEGTKELFEVIAGIEALAAELTATRITEEQLAGLEQLHETMRGHHERGEKEPYFELNREIHDNIVEFAGNDILQEMRAQLARRAERARFISVASGPHRIEAMQDHDELMQALRARDAEAAHRVWRRHLLSSGEETCRILKVWEAEREDAQT</sequence>
<dbReference type="InterPro" id="IPR036388">
    <property type="entry name" value="WH-like_DNA-bd_sf"/>
</dbReference>
<organism evidence="5 6">
    <name type="scientific">Leisingera daeponensis</name>
    <dbReference type="NCBI Taxonomy" id="405746"/>
    <lineage>
        <taxon>Bacteria</taxon>
        <taxon>Pseudomonadati</taxon>
        <taxon>Pseudomonadota</taxon>
        <taxon>Alphaproteobacteria</taxon>
        <taxon>Rhodobacterales</taxon>
        <taxon>Roseobacteraceae</taxon>
        <taxon>Leisingera</taxon>
    </lineage>
</organism>